<reference evidence="3 4" key="1">
    <citation type="submission" date="2024-02" db="EMBL/GenBank/DDBJ databases">
        <authorList>
            <person name="Chen Y."/>
            <person name="Shah S."/>
            <person name="Dougan E. K."/>
            <person name="Thang M."/>
            <person name="Chan C."/>
        </authorList>
    </citation>
    <scope>NUCLEOTIDE SEQUENCE [LARGE SCALE GENOMIC DNA]</scope>
</reference>
<dbReference type="Proteomes" id="UP001642464">
    <property type="component" value="Unassembled WGS sequence"/>
</dbReference>
<feature type="coiled-coil region" evidence="1">
    <location>
        <begin position="86"/>
        <end position="131"/>
    </location>
</feature>
<evidence type="ECO:0000256" key="1">
    <source>
        <dbReference type="SAM" id="Coils"/>
    </source>
</evidence>
<evidence type="ECO:0000313" key="3">
    <source>
        <dbReference type="EMBL" id="CAK9079709.1"/>
    </source>
</evidence>
<proteinExistence type="predicted"/>
<protein>
    <submittedName>
        <fullName evidence="3">Uncharacterized protein</fullName>
    </submittedName>
</protein>
<sequence>MGYPAEHGAAQELAELKEVLAKQTAARIELHQAVASKDAAQLKTALEAAAEKLLEIEVAWAERELAALSGEVQADHFPSAEEILAEDEAKQRREEAEELAKSMQLDAVWQKVQAAIEVDDAKRLVEILQDNEGVLPAEKVQEAQKRLPAMWARAEMRRALGVAMKTPENLDQLKHMIAQAKRSCLPQAEVLKAEELLKEMIAQSQAAKAASRDGKEGRVSSNQAGNAPEQKKKVPQTKLELAVFANDKDAITSALAELKAEGKTVRETSHLYASARANFG</sequence>
<keyword evidence="1" id="KW-0175">Coiled coil</keyword>
<dbReference type="EMBL" id="CAXAMM010038640">
    <property type="protein sequence ID" value="CAK9079709.1"/>
    <property type="molecule type" value="Genomic_DNA"/>
</dbReference>
<name>A0ABP0PUV5_9DINO</name>
<accession>A0ABP0PUV5</accession>
<gene>
    <name evidence="3" type="ORF">SCF082_LOCUS38030</name>
</gene>
<organism evidence="3 4">
    <name type="scientific">Durusdinium trenchii</name>
    <dbReference type="NCBI Taxonomy" id="1381693"/>
    <lineage>
        <taxon>Eukaryota</taxon>
        <taxon>Sar</taxon>
        <taxon>Alveolata</taxon>
        <taxon>Dinophyceae</taxon>
        <taxon>Suessiales</taxon>
        <taxon>Symbiodiniaceae</taxon>
        <taxon>Durusdinium</taxon>
    </lineage>
</organism>
<feature type="region of interest" description="Disordered" evidence="2">
    <location>
        <begin position="207"/>
        <end position="235"/>
    </location>
</feature>
<keyword evidence="4" id="KW-1185">Reference proteome</keyword>
<evidence type="ECO:0000313" key="4">
    <source>
        <dbReference type="Proteomes" id="UP001642464"/>
    </source>
</evidence>
<comment type="caution">
    <text evidence="3">The sequence shown here is derived from an EMBL/GenBank/DDBJ whole genome shotgun (WGS) entry which is preliminary data.</text>
</comment>
<evidence type="ECO:0000256" key="2">
    <source>
        <dbReference type="SAM" id="MobiDB-lite"/>
    </source>
</evidence>